<feature type="coiled-coil region" evidence="1">
    <location>
        <begin position="10"/>
        <end position="44"/>
    </location>
</feature>
<gene>
    <name evidence="2" type="ORF">VSX58_18450</name>
</gene>
<dbReference type="Pfam" id="PF16966">
    <property type="entry name" value="Porin_8"/>
    <property type="match status" value="1"/>
</dbReference>
<organism evidence="2 3">
    <name type="scientific">Brenneria populi</name>
    <dbReference type="NCBI Taxonomy" id="1505588"/>
    <lineage>
        <taxon>Bacteria</taxon>
        <taxon>Pseudomonadati</taxon>
        <taxon>Pseudomonadota</taxon>
        <taxon>Gammaproteobacteria</taxon>
        <taxon>Enterobacterales</taxon>
        <taxon>Pectobacteriaceae</taxon>
        <taxon>Brenneria</taxon>
    </lineage>
</organism>
<keyword evidence="3" id="KW-1185">Reference proteome</keyword>
<accession>A0ABU6JV72</accession>
<dbReference type="InterPro" id="IPR016963">
    <property type="entry name" value="Glycoporin_RafY"/>
</dbReference>
<protein>
    <submittedName>
        <fullName evidence="2">Carbohydrate porin</fullName>
    </submittedName>
</protein>
<keyword evidence="1" id="KW-0175">Coiled coil</keyword>
<reference evidence="2 3" key="1">
    <citation type="journal article" date="2017" name="Int. J. Syst. Evol. Microbiol.">
        <title>Brenneria populi subsp. brevivirga subsp. nov. isolated from symptomatic bark of Populus x euramericana canker, and description of Brenneria populi subsp. populi subsp. nov.</title>
        <authorList>
            <person name="Zheng M.H."/>
            <person name="Piao C.G."/>
            <person name="Xue H."/>
            <person name="Guo M.W."/>
            <person name="Li Y."/>
        </authorList>
    </citation>
    <scope>NUCLEOTIDE SEQUENCE [LARGE SCALE GENOMIC DNA]</scope>
    <source>
        <strain evidence="2 3">D9-5</strain>
    </source>
</reference>
<name>A0ABU6JV72_9GAMM</name>
<dbReference type="Proteomes" id="UP001309705">
    <property type="component" value="Unassembled WGS sequence"/>
</dbReference>
<evidence type="ECO:0000313" key="3">
    <source>
        <dbReference type="Proteomes" id="UP001309705"/>
    </source>
</evidence>
<sequence length="463" mass="51081">MGSTSVWAQALSVEERFALLERRVKIAEQRAANAESEVRQLKRSLAVQPQGAAAAAQPVAVVARAPAAENPPSVPADARQATTPTLTLNGFGDLKLYGDVEFNADAASNSGQLTSVKTSADNKNWKPGASERWDVNGRILIGLDGYRRQDNGDFAGFRVQPLANMNGSMGLDDAAFFFGKENDWQAKIGRFEAYDMYPLNQDTFIEYSGNTANDLYADGYGYIYMMKEGRGRSSDGGNIMLSKSLGDWYLEVNTLFEDGTSLYADGEYHGNALENKKNVIYVRPVAAWKGENLSAAVAVETNVVRNAYGYSDGSGAWRDQSRRTGYGATFGWNSLAKDPENGLQINLNSAYLDASDEQDLTIGVNGLWRRFELGYIFAHNDLQAFNLNSTVDSGLDGPLTNPGKYDIHTLHASYLIPDVFDMRNFNLYLGAYTSWLRKESGNQLVNGGDDERYGLRVRFKYLF</sequence>
<comment type="caution">
    <text evidence="2">The sequence shown here is derived from an EMBL/GenBank/DDBJ whole genome shotgun (WGS) entry which is preliminary data.</text>
</comment>
<evidence type="ECO:0000313" key="2">
    <source>
        <dbReference type="EMBL" id="MEC5344579.1"/>
    </source>
</evidence>
<dbReference type="EMBL" id="JAYWTM010000024">
    <property type="protein sequence ID" value="MEC5344579.1"/>
    <property type="molecule type" value="Genomic_DNA"/>
</dbReference>
<evidence type="ECO:0000256" key="1">
    <source>
        <dbReference type="SAM" id="Coils"/>
    </source>
</evidence>
<proteinExistence type="predicted"/>